<keyword evidence="3 9" id="KW-0732">Signal</keyword>
<dbReference type="Gene3D" id="2.40.160.110">
    <property type="match status" value="1"/>
</dbReference>
<evidence type="ECO:0000313" key="10">
    <source>
        <dbReference type="EMBL" id="KAL5107895.1"/>
    </source>
</evidence>
<comment type="subcellular location">
    <subcellularLocation>
        <location evidence="1">Cell membrane</location>
        <topology evidence="1">Single-pass type I membrane protein</topology>
    </subcellularLocation>
</comment>
<feature type="signal peptide" evidence="9">
    <location>
        <begin position="1"/>
        <end position="18"/>
    </location>
</feature>
<gene>
    <name evidence="10" type="ORF">TcWFU_006674</name>
</gene>
<evidence type="ECO:0000256" key="4">
    <source>
        <dbReference type="ARBA" id="ARBA00022989"/>
    </source>
</evidence>
<name>A0ABR4QE87_9CEST</name>
<feature type="compositionally biased region" description="Low complexity" evidence="7">
    <location>
        <begin position="24"/>
        <end position="48"/>
    </location>
</feature>
<keyword evidence="2 8" id="KW-0812">Transmembrane</keyword>
<dbReference type="PANTHER" id="PTHR11506">
    <property type="entry name" value="LYSOSOME-ASSOCIATED MEMBRANE GLYCOPROTEIN"/>
    <property type="match status" value="1"/>
</dbReference>
<comment type="caution">
    <text evidence="10">The sequence shown here is derived from an EMBL/GenBank/DDBJ whole genome shotgun (WGS) entry which is preliminary data.</text>
</comment>
<accession>A0ABR4QE87</accession>
<evidence type="ECO:0000256" key="3">
    <source>
        <dbReference type="ARBA" id="ARBA00022729"/>
    </source>
</evidence>
<organism evidence="10 11">
    <name type="scientific">Taenia crassiceps</name>
    <dbReference type="NCBI Taxonomy" id="6207"/>
    <lineage>
        <taxon>Eukaryota</taxon>
        <taxon>Metazoa</taxon>
        <taxon>Spiralia</taxon>
        <taxon>Lophotrochozoa</taxon>
        <taxon>Platyhelminthes</taxon>
        <taxon>Cestoda</taxon>
        <taxon>Eucestoda</taxon>
        <taxon>Cyclophyllidea</taxon>
        <taxon>Taeniidae</taxon>
        <taxon>Taenia</taxon>
    </lineage>
</organism>
<keyword evidence="11" id="KW-1185">Reference proteome</keyword>
<evidence type="ECO:0000256" key="2">
    <source>
        <dbReference type="ARBA" id="ARBA00022692"/>
    </source>
</evidence>
<keyword evidence="6" id="KW-0325">Glycoprotein</keyword>
<reference evidence="10 11" key="1">
    <citation type="journal article" date="2022" name="Front. Cell. Infect. Microbiol.">
        <title>The Genomes of Two Strains of Taenia crassiceps the Animal Model for the Study of Human Cysticercosis.</title>
        <authorList>
            <person name="Bobes R.J."/>
            <person name="Estrada K."/>
            <person name="Rios-Valencia D.G."/>
            <person name="Calderon-Gallegos A."/>
            <person name="de la Torre P."/>
            <person name="Carrero J.C."/>
            <person name="Sanchez-Flores A."/>
            <person name="Laclette J.P."/>
        </authorList>
    </citation>
    <scope>NUCLEOTIDE SEQUENCE [LARGE SCALE GENOMIC DNA]</scope>
    <source>
        <strain evidence="10">WFUcys</strain>
    </source>
</reference>
<feature type="transmembrane region" description="Helical" evidence="8">
    <location>
        <begin position="220"/>
        <end position="242"/>
    </location>
</feature>
<feature type="chain" id="PRO_5045916821" evidence="9">
    <location>
        <begin position="19"/>
        <end position="254"/>
    </location>
</feature>
<protein>
    <submittedName>
        <fullName evidence="10">Lysosome-associated membrane glycoprotein 1</fullName>
    </submittedName>
</protein>
<evidence type="ECO:0000256" key="9">
    <source>
        <dbReference type="SAM" id="SignalP"/>
    </source>
</evidence>
<dbReference type="Proteomes" id="UP001651158">
    <property type="component" value="Unassembled WGS sequence"/>
</dbReference>
<evidence type="ECO:0000256" key="1">
    <source>
        <dbReference type="ARBA" id="ARBA00004251"/>
    </source>
</evidence>
<dbReference type="PANTHER" id="PTHR11506:SF35">
    <property type="entry name" value="LYSOSOME-ASSOCIATED MEMBRANE GLYCOPROTEIN 5"/>
    <property type="match status" value="1"/>
</dbReference>
<sequence length="254" mass="27139">MPVGLVFIVYLLSSLVLADANATTNEPTSVGSTTTTTVNPTGVGPSTTSSPDGVPKFCFFCNGMIDVIIQAKMELFVSYFDDKSSRTKSFVIGESAATNAVCGDEVDTINLQWSPERMPRSPSKISGSFIRKIGFDYFMSSDVFPLTNKTGPVSVSVNGSFFETPGAMGFTCTPQQNISLDGGVIFGVSSLHLETFRNSSHADFFEKALDCMDIPATNKVVPIIVGVSAAILILLAIVAFLIGNRRRAQGYQAL</sequence>
<feature type="region of interest" description="Disordered" evidence="7">
    <location>
        <begin position="24"/>
        <end position="50"/>
    </location>
</feature>
<proteinExistence type="predicted"/>
<evidence type="ECO:0000256" key="8">
    <source>
        <dbReference type="SAM" id="Phobius"/>
    </source>
</evidence>
<keyword evidence="4 8" id="KW-1133">Transmembrane helix</keyword>
<evidence type="ECO:0000256" key="7">
    <source>
        <dbReference type="SAM" id="MobiDB-lite"/>
    </source>
</evidence>
<keyword evidence="5 8" id="KW-0472">Membrane</keyword>
<evidence type="ECO:0000256" key="5">
    <source>
        <dbReference type="ARBA" id="ARBA00023136"/>
    </source>
</evidence>
<dbReference type="InterPro" id="IPR002000">
    <property type="entry name" value="Lysosome-assoc_membr_glycop"/>
</dbReference>
<evidence type="ECO:0000256" key="6">
    <source>
        <dbReference type="ARBA" id="ARBA00023180"/>
    </source>
</evidence>
<evidence type="ECO:0000313" key="11">
    <source>
        <dbReference type="Proteomes" id="UP001651158"/>
    </source>
</evidence>
<dbReference type="EMBL" id="JAKROA010000004">
    <property type="protein sequence ID" value="KAL5107895.1"/>
    <property type="molecule type" value="Genomic_DNA"/>
</dbReference>